<dbReference type="PANTHER" id="PTHR24252:SF27">
    <property type="entry name" value="TRANSMEMBRANE PROTEASE SERINE 3-LIKE"/>
    <property type="match status" value="1"/>
</dbReference>
<feature type="compositionally biased region" description="Polar residues" evidence="11">
    <location>
        <begin position="1055"/>
        <end position="1067"/>
    </location>
</feature>
<proteinExistence type="predicted"/>
<keyword evidence="1 10" id="KW-0645">Protease</keyword>
<dbReference type="FunFam" id="3.10.250.10:FF:000001">
    <property type="entry name" value="Lysyl oxidase 4 isoform X1"/>
    <property type="match status" value="1"/>
</dbReference>
<dbReference type="FunFam" id="2.40.10.10:FF:000003">
    <property type="entry name" value="Transmembrane serine protease 3"/>
    <property type="match status" value="1"/>
</dbReference>
<dbReference type="InterPro" id="IPR018114">
    <property type="entry name" value="TRYPSIN_HIS"/>
</dbReference>
<feature type="disulfide bond" evidence="8">
    <location>
        <begin position="1174"/>
        <end position="1189"/>
    </location>
</feature>
<dbReference type="Pfam" id="PF01607">
    <property type="entry name" value="CBM_14"/>
    <property type="match status" value="3"/>
</dbReference>
<dbReference type="InterPro" id="IPR009003">
    <property type="entry name" value="Peptidase_S1_PA"/>
</dbReference>
<dbReference type="Pfam" id="PF00089">
    <property type="entry name" value="Trypsin"/>
    <property type="match status" value="1"/>
</dbReference>
<dbReference type="Pfam" id="PF00530">
    <property type="entry name" value="SRCR"/>
    <property type="match status" value="2"/>
</dbReference>
<feature type="compositionally biased region" description="Low complexity" evidence="11">
    <location>
        <begin position="993"/>
        <end position="1009"/>
    </location>
</feature>
<keyword evidence="3" id="KW-0677">Repeat</keyword>
<reference evidence="17" key="1">
    <citation type="submission" date="2022-01" db="EMBL/GenBank/DDBJ databases">
        <authorList>
            <person name="King R."/>
        </authorList>
    </citation>
    <scope>NUCLEOTIDE SEQUENCE</scope>
</reference>
<dbReference type="InterPro" id="IPR036508">
    <property type="entry name" value="Chitin-bd_dom_sf"/>
</dbReference>
<feature type="chain" id="PRO_5040250547" evidence="12">
    <location>
        <begin position="25"/>
        <end position="1861"/>
    </location>
</feature>
<evidence type="ECO:0000256" key="6">
    <source>
        <dbReference type="ARBA" id="ARBA00023157"/>
    </source>
</evidence>
<dbReference type="PROSITE" id="PS00135">
    <property type="entry name" value="TRYPSIN_SER"/>
    <property type="match status" value="1"/>
</dbReference>
<feature type="domain" description="Chitin-binding type-2" evidence="15">
    <location>
        <begin position="143"/>
        <end position="199"/>
    </location>
</feature>
<feature type="region of interest" description="Disordered" evidence="11">
    <location>
        <begin position="364"/>
        <end position="414"/>
    </location>
</feature>
<dbReference type="CDD" id="cd00190">
    <property type="entry name" value="Tryp_SPc"/>
    <property type="match status" value="1"/>
</dbReference>
<evidence type="ECO:0000259" key="13">
    <source>
        <dbReference type="PROSITE" id="PS50240"/>
    </source>
</evidence>
<evidence type="ECO:0000256" key="5">
    <source>
        <dbReference type="ARBA" id="ARBA00022825"/>
    </source>
</evidence>
<evidence type="ECO:0000256" key="10">
    <source>
        <dbReference type="RuleBase" id="RU363034"/>
    </source>
</evidence>
<dbReference type="PRINTS" id="PR00258">
    <property type="entry name" value="SPERACTRCPTR"/>
</dbReference>
<dbReference type="SUPFAM" id="SSF50494">
    <property type="entry name" value="Trypsin-like serine proteases"/>
    <property type="match status" value="1"/>
</dbReference>
<dbReference type="PROSITE" id="PS50948">
    <property type="entry name" value="PAN"/>
    <property type="match status" value="1"/>
</dbReference>
<dbReference type="GO" id="GO:0008061">
    <property type="term" value="F:chitin binding"/>
    <property type="evidence" value="ECO:0007669"/>
    <property type="project" value="InterPro"/>
</dbReference>
<keyword evidence="5 10" id="KW-0720">Serine protease</keyword>
<dbReference type="Proteomes" id="UP001153636">
    <property type="component" value="Chromosome 9"/>
</dbReference>
<dbReference type="InterPro" id="IPR002557">
    <property type="entry name" value="Chitin-bd_dom"/>
</dbReference>
<feature type="region of interest" description="Disordered" evidence="11">
    <location>
        <begin position="993"/>
        <end position="1096"/>
    </location>
</feature>
<feature type="disulfide bond" evidence="9">
    <location>
        <begin position="1394"/>
        <end position="1404"/>
    </location>
</feature>
<name>A0A9P0DBA3_9CUCU</name>
<feature type="disulfide bond" evidence="8">
    <location>
        <begin position="1284"/>
        <end position="1302"/>
    </location>
</feature>
<evidence type="ECO:0000259" key="15">
    <source>
        <dbReference type="PROSITE" id="PS50940"/>
    </source>
</evidence>
<feature type="signal peptide" evidence="12">
    <location>
        <begin position="1"/>
        <end position="24"/>
    </location>
</feature>
<dbReference type="PROSITE" id="PS50240">
    <property type="entry name" value="TRYPSIN_DOM"/>
    <property type="match status" value="1"/>
</dbReference>
<dbReference type="PROSITE" id="PS50287">
    <property type="entry name" value="SRCR_2"/>
    <property type="match status" value="2"/>
</dbReference>
<feature type="disulfide bond" evidence="9">
    <location>
        <begin position="1543"/>
        <end position="1553"/>
    </location>
</feature>
<dbReference type="InterPro" id="IPR001254">
    <property type="entry name" value="Trypsin_dom"/>
</dbReference>
<feature type="disulfide bond" evidence="9">
    <location>
        <begin position="1499"/>
        <end position="1563"/>
    </location>
</feature>
<dbReference type="Gene3D" id="2.40.10.10">
    <property type="entry name" value="Trypsin-like serine proteases"/>
    <property type="match status" value="1"/>
</dbReference>
<dbReference type="GO" id="GO:0016020">
    <property type="term" value="C:membrane"/>
    <property type="evidence" value="ECO:0007669"/>
    <property type="project" value="InterPro"/>
</dbReference>
<dbReference type="InterPro" id="IPR001190">
    <property type="entry name" value="SRCR"/>
</dbReference>
<feature type="compositionally biased region" description="Low complexity" evidence="11">
    <location>
        <begin position="400"/>
        <end position="414"/>
    </location>
</feature>
<evidence type="ECO:0000256" key="4">
    <source>
        <dbReference type="ARBA" id="ARBA00022801"/>
    </source>
</evidence>
<dbReference type="InterPro" id="IPR033116">
    <property type="entry name" value="TRYPSIN_SER"/>
</dbReference>
<dbReference type="PRINTS" id="PR00261">
    <property type="entry name" value="LDLRECEPTOR"/>
</dbReference>
<dbReference type="SUPFAM" id="SSF57414">
    <property type="entry name" value="Hairpin loop containing domain-like"/>
    <property type="match status" value="1"/>
</dbReference>
<evidence type="ECO:0000256" key="3">
    <source>
        <dbReference type="ARBA" id="ARBA00022737"/>
    </source>
</evidence>
<dbReference type="SMART" id="SM00192">
    <property type="entry name" value="LDLa"/>
    <property type="match status" value="3"/>
</dbReference>
<evidence type="ECO:0000256" key="1">
    <source>
        <dbReference type="ARBA" id="ARBA00022670"/>
    </source>
</evidence>
<dbReference type="InterPro" id="IPR003609">
    <property type="entry name" value="Pan_app"/>
</dbReference>
<dbReference type="SUPFAM" id="SSF57424">
    <property type="entry name" value="LDL receptor-like module"/>
    <property type="match status" value="3"/>
</dbReference>
<feature type="domain" description="SRCR" evidence="14">
    <location>
        <begin position="1474"/>
        <end position="1574"/>
    </location>
</feature>
<dbReference type="GO" id="GO:0004252">
    <property type="term" value="F:serine-type endopeptidase activity"/>
    <property type="evidence" value="ECO:0007669"/>
    <property type="project" value="InterPro"/>
</dbReference>
<protein>
    <submittedName>
        <fullName evidence="17">Uncharacterized protein</fullName>
    </submittedName>
</protein>
<accession>A0A9P0DBA3</accession>
<feature type="compositionally biased region" description="Polar residues" evidence="11">
    <location>
        <begin position="364"/>
        <end position="373"/>
    </location>
</feature>
<dbReference type="CDD" id="cd00112">
    <property type="entry name" value="LDLa"/>
    <property type="match status" value="3"/>
</dbReference>
<dbReference type="OrthoDB" id="6020543at2759"/>
<feature type="region of interest" description="Disordered" evidence="11">
    <location>
        <begin position="438"/>
        <end position="461"/>
    </location>
</feature>
<evidence type="ECO:0000256" key="7">
    <source>
        <dbReference type="ARBA" id="ARBA00023180"/>
    </source>
</evidence>
<dbReference type="FunFam" id="3.10.250.10:FF:000026">
    <property type="entry name" value="Tequila, isoform D"/>
    <property type="match status" value="1"/>
</dbReference>
<evidence type="ECO:0000313" key="17">
    <source>
        <dbReference type="EMBL" id="CAH1115344.1"/>
    </source>
</evidence>
<feature type="domain" description="SRCR" evidence="14">
    <location>
        <begin position="1320"/>
        <end position="1425"/>
    </location>
</feature>
<feature type="disulfide bond" evidence="8">
    <location>
        <begin position="1162"/>
        <end position="1180"/>
    </location>
</feature>
<evidence type="ECO:0000259" key="14">
    <source>
        <dbReference type="PROSITE" id="PS50287"/>
    </source>
</evidence>
<sequence length="1861" mass="206081">MRDKGCTIFSVVTCLFFSFQLCTGIYIPIQEESRPAYTAGIKTTSRKQWNPNTLQNYSKVILHNRPDSPAAQYVITQAQEVQHVYPVYVNNAHTYGQRPQQHDNILQTQSHKEINAGLIGFSTTQPNRTIIKRKIETKTLEIYKKCPPGATGQFIYSLSCNQFLNCWKGRGTVQNCAPGTLFNPKTLECDFPDKVECVSGPRSNTLQSLRVEKSVEQASCPEGFSGIIPDYFDCSKFINCNNGQPNKMDCAPGTLFDMNKNMCDYPHKTSCFNGENAIDVRTQPHTNNQDNYENCQHNNCRQSSQYANQQTDYSSHTTGYNGQHHIIQTQTSCNPQTKNCRQANGQGSTTYEEGSIYGQGLTYGQGSTDGQESTRGEGLTHGQGSTYGQGLLHGQGSNYGQHTSQGTGYGQTGNNLGTGQTTIYTQTIQHSCNPSVEDCGQTTDDSTDFNQNANKLGQGSYGQSQTVTYTSGCNPATQNCQQTQNVDQSTIHKCNPLTQYCPGQSTVSGNDLHTGQTIIHEHQATHGCNPQTQNCGQLNNLKPNIIYTQIVTPKCDPRTQNCQYQGQQSTGNQNSYGQTIVKQENTGQHTDDSFDGNTVIGEKPNVGHNCNPAIHDCASYIRNQNSGNNDYYTTEIGQKPNIGQQNEYLGNAHGELGRHNCNPAIHDCASYIRNQNSGNNGYYTTVIGQKPNVAQQNEYLGNAHGELGRHNCNPAVHDCASYIRNQNSGNNGYYGQGQHELNRNNCNPAVQNCDQYVGQSTSTTYTHTNGPSGQNLNSGYGQTVDTTYTQTNNLENGDNSQFVSNCNPFLQKCNTGTEQNSYHQSTVIQSNKPQSGGKFICNLSEPNCGRGQKSEDSEQTQIQPNYGKICNVNDKNCKQTQWTASTITKGVTNPQPICPNGAAGMHKHPTDCKKYLSCGSGETFVMDCAAGTLFNTKTGMCDFPYNVKCEITAPNTNSGSDNNWQNQYENNGIDGEETNLHGRIETTTKLNNQNWNQQSNNNWNQHTNNDWGKHTNNNQGQSPNNNWNQHTLNKGQQTDNNGQHTHKTGQKANDWGQQTEDNWGQQTDNRDTVTDSTRGHNGYVKIPNQKTNDYDDVYNPNEYRVHATTARSAGPPPYQAEENDIDYVFTYDDGSPVTLEAESVIIAEERKSKTCEDTDFRCTPKLCISLTMVCDGNRDCNDGKDELNCQEYTQRFSTTKNSKLVVVENQRWINITHSTCALLCIQNTKFTCRSFTYSRPDRTCFLSDKNIGLTGSLQQHKSSDYYELKDGTIDCSDKSKYFQCSNKKCLTKEYLCDGYDDCGDREDEKHCDPQKFGYKIKLAGSSERHEGRIEVTAFGSTGYICDDEFGIADANVICKELGFELGAAEIKGQSQYAKDLKESNTLYMIDNLNCRGNESTIIDCNFPGWGIHNCKDQEIAGVICKTPQEKCADDLWKCDSGKECIPFDFVCDGVEDCADSSDESSKHCEAPTELRLIGGSHPAEGRIEIKHNGIWGSICDDDFNEDAGKVVCKFLGYKGSVAVKKEAYFGAGVGPIWLDQVSCFGNETELHQCTHWNWGEHNCEHSEDVGVICSNNVQEVKIERHSNLPTTIETGLPTKCGFRKDNQFVVHDLIHARVIGGGVARKGDYPWQAALKVRVKDKSAHWCGAIIISSQWVLTAAHCLQGYTKGAYIIVAGEYNTDENEGTEQQKYIDEFFIHEKFRKGHKLNNDIALIKVKGTGFVLNDDIQPICLADSDADYSKELNCTISGFGSIKSGVSAYSRDLLAAWIPIHSQDICKMPHVYGDALTENMVCAGSLDGGLDACDGDSGGPLACLDQGVFTLYGITSWGQHCGYANKPGVYVKVGNYKQWIEDTISKHSQ</sequence>
<feature type="disulfide bond" evidence="8">
    <location>
        <begin position="1296"/>
        <end position="1311"/>
    </location>
</feature>
<dbReference type="PROSITE" id="PS50068">
    <property type="entry name" value="LDLRA_2"/>
    <property type="match status" value="3"/>
</dbReference>
<dbReference type="PROSITE" id="PS00134">
    <property type="entry name" value="TRYPSIN_HIS"/>
    <property type="match status" value="1"/>
</dbReference>
<feature type="disulfide bond" evidence="8">
    <location>
        <begin position="1155"/>
        <end position="1167"/>
    </location>
</feature>
<evidence type="ECO:0000256" key="2">
    <source>
        <dbReference type="ARBA" id="ARBA00022729"/>
    </source>
</evidence>
<dbReference type="InterPro" id="IPR036055">
    <property type="entry name" value="LDL_receptor-like_sf"/>
</dbReference>
<feature type="domain" description="Chitin-binding type-2" evidence="15">
    <location>
        <begin position="217"/>
        <end position="273"/>
    </location>
</feature>
<dbReference type="InterPro" id="IPR043504">
    <property type="entry name" value="Peptidase_S1_PA_chymotrypsin"/>
</dbReference>
<dbReference type="Pfam" id="PF00024">
    <property type="entry name" value="PAN_1"/>
    <property type="match status" value="1"/>
</dbReference>
<dbReference type="InterPro" id="IPR036772">
    <property type="entry name" value="SRCR-like_dom_sf"/>
</dbReference>
<organism evidence="17 18">
    <name type="scientific">Psylliodes chrysocephalus</name>
    <dbReference type="NCBI Taxonomy" id="3402493"/>
    <lineage>
        <taxon>Eukaryota</taxon>
        <taxon>Metazoa</taxon>
        <taxon>Ecdysozoa</taxon>
        <taxon>Arthropoda</taxon>
        <taxon>Hexapoda</taxon>
        <taxon>Insecta</taxon>
        <taxon>Pterygota</taxon>
        <taxon>Neoptera</taxon>
        <taxon>Endopterygota</taxon>
        <taxon>Coleoptera</taxon>
        <taxon>Polyphaga</taxon>
        <taxon>Cucujiformia</taxon>
        <taxon>Chrysomeloidea</taxon>
        <taxon>Chrysomelidae</taxon>
        <taxon>Galerucinae</taxon>
        <taxon>Alticini</taxon>
        <taxon>Psylliodes</taxon>
    </lineage>
</organism>
<keyword evidence="7" id="KW-0325">Glycoprotein</keyword>
<dbReference type="CDD" id="cd01099">
    <property type="entry name" value="PAN_AP_HGF"/>
    <property type="match status" value="1"/>
</dbReference>
<feature type="domain" description="Peptidase S1" evidence="13">
    <location>
        <begin position="1618"/>
        <end position="1857"/>
    </location>
</feature>
<dbReference type="GO" id="GO:0005576">
    <property type="term" value="C:extracellular region"/>
    <property type="evidence" value="ECO:0007669"/>
    <property type="project" value="InterPro"/>
</dbReference>
<feature type="compositionally biased region" description="Low complexity" evidence="11">
    <location>
        <begin position="1016"/>
        <end position="1029"/>
    </location>
</feature>
<dbReference type="SUPFAM" id="SSF56487">
    <property type="entry name" value="SRCR-like"/>
    <property type="match status" value="2"/>
</dbReference>
<dbReference type="EMBL" id="OV651821">
    <property type="protein sequence ID" value="CAH1115344.1"/>
    <property type="molecule type" value="Genomic_DNA"/>
</dbReference>
<comment type="caution">
    <text evidence="9">Lacks conserved residue(s) required for the propagation of feature annotation.</text>
</comment>
<dbReference type="Gene3D" id="4.10.400.10">
    <property type="entry name" value="Low-density Lipoprotein Receptor"/>
    <property type="match status" value="3"/>
</dbReference>
<dbReference type="PANTHER" id="PTHR24252">
    <property type="entry name" value="ACROSIN-RELATED"/>
    <property type="match status" value="1"/>
</dbReference>
<evidence type="ECO:0000256" key="9">
    <source>
        <dbReference type="PROSITE-ProRule" id="PRU00196"/>
    </source>
</evidence>
<keyword evidence="4 10" id="KW-0378">Hydrolase</keyword>
<dbReference type="SUPFAM" id="SSF57625">
    <property type="entry name" value="Invertebrate chitin-binding proteins"/>
    <property type="match status" value="3"/>
</dbReference>
<dbReference type="SMART" id="SM00473">
    <property type="entry name" value="PAN_AP"/>
    <property type="match status" value="1"/>
</dbReference>
<dbReference type="SMART" id="SM00494">
    <property type="entry name" value="ChtBD2"/>
    <property type="match status" value="3"/>
</dbReference>
<feature type="disulfide bond" evidence="9">
    <location>
        <begin position="1512"/>
        <end position="1573"/>
    </location>
</feature>
<feature type="domain" description="Chitin-binding type-2" evidence="15">
    <location>
        <begin position="895"/>
        <end position="951"/>
    </location>
</feature>
<dbReference type="GO" id="GO:0006508">
    <property type="term" value="P:proteolysis"/>
    <property type="evidence" value="ECO:0007669"/>
    <property type="project" value="UniProtKB-KW"/>
</dbReference>
<dbReference type="InterPro" id="IPR002172">
    <property type="entry name" value="LDrepeatLR_classA_rpt"/>
</dbReference>
<keyword evidence="6 9" id="KW-1015">Disulfide bond</keyword>
<keyword evidence="18" id="KW-1185">Reference proteome</keyword>
<gene>
    <name evidence="17" type="ORF">PSYICH_LOCUS15130</name>
</gene>
<feature type="compositionally biased region" description="Polar residues" evidence="11">
    <location>
        <begin position="1030"/>
        <end position="1043"/>
    </location>
</feature>
<keyword evidence="2 12" id="KW-0732">Signal</keyword>
<evidence type="ECO:0000256" key="12">
    <source>
        <dbReference type="SAM" id="SignalP"/>
    </source>
</evidence>
<evidence type="ECO:0000313" key="18">
    <source>
        <dbReference type="Proteomes" id="UP001153636"/>
    </source>
</evidence>
<dbReference type="Gene3D" id="3.10.250.10">
    <property type="entry name" value="SRCR-like domain"/>
    <property type="match status" value="2"/>
</dbReference>
<evidence type="ECO:0000259" key="16">
    <source>
        <dbReference type="PROSITE" id="PS50948"/>
    </source>
</evidence>
<dbReference type="Pfam" id="PF00057">
    <property type="entry name" value="Ldl_recept_a"/>
    <property type="match status" value="3"/>
</dbReference>
<evidence type="ECO:0000256" key="11">
    <source>
        <dbReference type="SAM" id="MobiDB-lite"/>
    </source>
</evidence>
<dbReference type="SMART" id="SM00202">
    <property type="entry name" value="SR"/>
    <property type="match status" value="2"/>
</dbReference>
<evidence type="ECO:0000256" key="8">
    <source>
        <dbReference type="PROSITE-ProRule" id="PRU00124"/>
    </source>
</evidence>
<dbReference type="PROSITE" id="PS01209">
    <property type="entry name" value="LDLRA_1"/>
    <property type="match status" value="2"/>
</dbReference>
<dbReference type="InterPro" id="IPR023415">
    <property type="entry name" value="LDLR_class-A_CS"/>
</dbReference>
<feature type="domain" description="Apple" evidence="16">
    <location>
        <begin position="1189"/>
        <end position="1270"/>
    </location>
</feature>
<dbReference type="Gene3D" id="3.50.4.10">
    <property type="entry name" value="Hepatocyte Growth Factor"/>
    <property type="match status" value="1"/>
</dbReference>
<dbReference type="SMART" id="SM00020">
    <property type="entry name" value="Tryp_SPc"/>
    <property type="match status" value="1"/>
</dbReference>
<dbReference type="Gene3D" id="2.170.140.10">
    <property type="entry name" value="Chitin binding domain"/>
    <property type="match status" value="3"/>
</dbReference>
<feature type="compositionally biased region" description="Gly residues" evidence="11">
    <location>
        <begin position="379"/>
        <end position="393"/>
    </location>
</feature>
<dbReference type="PROSITE" id="PS00420">
    <property type="entry name" value="SRCR_1"/>
    <property type="match status" value="1"/>
</dbReference>
<dbReference type="PROSITE" id="PS50940">
    <property type="entry name" value="CHIT_BIND_II"/>
    <property type="match status" value="3"/>
</dbReference>